<evidence type="ECO:0000256" key="8">
    <source>
        <dbReference type="ARBA" id="ARBA00022801"/>
    </source>
</evidence>
<dbReference type="GO" id="GO:0005886">
    <property type="term" value="C:plasma membrane"/>
    <property type="evidence" value="ECO:0007669"/>
    <property type="project" value="UniProtKB-UniRule"/>
</dbReference>
<keyword evidence="14 16" id="KW-0131">Cell cycle</keyword>
<keyword evidence="10 16" id="KW-0573">Peptidoglycan synthesis</keyword>
<dbReference type="InterPro" id="IPR012338">
    <property type="entry name" value="Beta-lactam/transpept-like"/>
</dbReference>
<keyword evidence="12 16" id="KW-0472">Membrane</keyword>
<dbReference type="InterPro" id="IPR036138">
    <property type="entry name" value="PBP_dimer_sf"/>
</dbReference>
<dbReference type="Pfam" id="PF00905">
    <property type="entry name" value="Transpeptidase"/>
    <property type="match status" value="1"/>
</dbReference>
<evidence type="ECO:0000256" key="1">
    <source>
        <dbReference type="ARBA" id="ARBA00004370"/>
    </source>
</evidence>
<dbReference type="KEGG" id="tvr:TVD_02150"/>
<feature type="domain" description="Penicillin-binding protein dimerisation" evidence="18">
    <location>
        <begin position="56"/>
        <end position="204"/>
    </location>
</feature>
<protein>
    <recommendedName>
        <fullName evidence="16">Peptidoglycan D,D-transpeptidase FtsI</fullName>
        <ecNumber evidence="16">3.4.16.4</ecNumber>
    </recommendedName>
    <alternativeName>
        <fullName evidence="16">Penicillin-binding protein 3</fullName>
        <shortName evidence="16">PBP-3</shortName>
    </alternativeName>
</protein>
<evidence type="ECO:0000256" key="16">
    <source>
        <dbReference type="HAMAP-Rule" id="MF_02080"/>
    </source>
</evidence>
<comment type="catalytic activity">
    <reaction evidence="16">
        <text>Preferential cleavage: (Ac)2-L-Lys-D-Ala-|-D-Ala. Also transpeptidation of peptidyl-alanyl moieties that are N-acyl substituents of D-alanine.</text>
        <dbReference type="EC" id="3.4.16.4"/>
    </reaction>
</comment>
<keyword evidence="13 16" id="KW-0717">Septation</keyword>
<dbReference type="PANTHER" id="PTHR30627:SF1">
    <property type="entry name" value="PEPTIDOGLYCAN D,D-TRANSPEPTIDASE FTSI"/>
    <property type="match status" value="1"/>
</dbReference>
<dbReference type="EC" id="3.4.16.4" evidence="16"/>
<evidence type="ECO:0000256" key="10">
    <source>
        <dbReference type="ARBA" id="ARBA00022984"/>
    </source>
</evidence>
<feature type="domain" description="Penicillin-binding protein transpeptidase" evidence="17">
    <location>
        <begin position="245"/>
        <end position="542"/>
    </location>
</feature>
<keyword evidence="2 16" id="KW-1003">Cell membrane</keyword>
<dbReference type="STRING" id="106634.TVD_02150"/>
<sequence length="571" mass="62413">MGALKRQISGGRLKVVIAVFAVASAALLLRAVDLQVLERDFLTKQGEQRQVRTLTESANRGMITDRHGEPLAISAPVQTAWANPQDLMGQRERWPDLAAALEVEPDWLAERIEARASREFIYLRRQMLPDQAERVAALRIQGVGLTREFRRYYPHGEATSHVLGYTNIDDQGQEGVELAFDQWLSGHPGAKRVLRDRYGRSIRDVASIRPARDGNTLALTLDQRLQYLAYRELKTAVAEHNARGGSAVLLDARSGEILALVNQPGFNPNNRGAIRSDRARNRAITDTMEPGSVLKPFTVAAALDAGVVDANTTLETGPGTMRVGRLTVRDLRDYGTIDLTTLIARSSNVGATKLALDTPADRFWKTLHQAGFGQALGTHFPGEATGRLRDFTTWREVEQATLGYGYGLSLSPLQMAASYTAFANDGERLPVRLVRTADDLRESAQVMTPRTARQVLAMMEHVIGTEGTARQAAIDGYRVAGKTGTSRKSGPGGYTEDRYFSSFVGLAPASDPRFVMAVVIDEPDAGVYYGGAVAAPVFRNVVGSALRMFNVRPDAMPEVPMRLAADHEGTT</sequence>
<feature type="active site" description="Acyl-ester intermediate" evidence="16">
    <location>
        <position position="292"/>
    </location>
</feature>
<keyword evidence="6 16" id="KW-0645">Protease</keyword>
<name>A0A0G3FZA1_9GAMM</name>
<dbReference type="GO" id="GO:0008360">
    <property type="term" value="P:regulation of cell shape"/>
    <property type="evidence" value="ECO:0007669"/>
    <property type="project" value="UniProtKB-KW"/>
</dbReference>
<evidence type="ECO:0000259" key="18">
    <source>
        <dbReference type="Pfam" id="PF03717"/>
    </source>
</evidence>
<dbReference type="Pfam" id="PF03717">
    <property type="entry name" value="PBP_dimer"/>
    <property type="match status" value="1"/>
</dbReference>
<dbReference type="Gene3D" id="3.40.710.10">
    <property type="entry name" value="DD-peptidase/beta-lactamase superfamily"/>
    <property type="match status" value="1"/>
</dbReference>
<evidence type="ECO:0000256" key="6">
    <source>
        <dbReference type="ARBA" id="ARBA00022670"/>
    </source>
</evidence>
<evidence type="ECO:0000313" key="19">
    <source>
        <dbReference type="EMBL" id="AKJ94248.1"/>
    </source>
</evidence>
<dbReference type="PATRIC" id="fig|106634.4.peg.437"/>
<evidence type="ECO:0000256" key="4">
    <source>
        <dbReference type="ARBA" id="ARBA00022618"/>
    </source>
</evidence>
<dbReference type="GO" id="GO:0006508">
    <property type="term" value="P:proteolysis"/>
    <property type="evidence" value="ECO:0007669"/>
    <property type="project" value="UniProtKB-KW"/>
</dbReference>
<dbReference type="InterPro" id="IPR050515">
    <property type="entry name" value="Beta-lactam/transpept"/>
</dbReference>
<dbReference type="GO" id="GO:0008955">
    <property type="term" value="F:peptidoglycan glycosyltransferase activity"/>
    <property type="evidence" value="ECO:0007669"/>
    <property type="project" value="InterPro"/>
</dbReference>
<comment type="pathway">
    <text evidence="16">Cell wall biogenesis; peptidoglycan biosynthesis.</text>
</comment>
<dbReference type="OrthoDB" id="9766847at2"/>
<comment type="subcellular location">
    <subcellularLocation>
        <location evidence="1">Membrane</location>
    </subcellularLocation>
</comment>
<dbReference type="GO" id="GO:0071555">
    <property type="term" value="P:cell wall organization"/>
    <property type="evidence" value="ECO:0007669"/>
    <property type="project" value="UniProtKB-KW"/>
</dbReference>
<keyword evidence="4 16" id="KW-0132">Cell division</keyword>
<keyword evidence="11 16" id="KW-1133">Transmembrane helix</keyword>
<keyword evidence="20" id="KW-1185">Reference proteome</keyword>
<evidence type="ECO:0000256" key="2">
    <source>
        <dbReference type="ARBA" id="ARBA00022475"/>
    </source>
</evidence>
<dbReference type="GO" id="GO:0008658">
    <property type="term" value="F:penicillin binding"/>
    <property type="evidence" value="ECO:0007669"/>
    <property type="project" value="InterPro"/>
</dbReference>
<organism evidence="19 20">
    <name type="scientific">Thioalkalivibrio versutus</name>
    <dbReference type="NCBI Taxonomy" id="106634"/>
    <lineage>
        <taxon>Bacteria</taxon>
        <taxon>Pseudomonadati</taxon>
        <taxon>Pseudomonadota</taxon>
        <taxon>Gammaproteobacteria</taxon>
        <taxon>Chromatiales</taxon>
        <taxon>Ectothiorhodospiraceae</taxon>
        <taxon>Thioalkalivibrio</taxon>
    </lineage>
</organism>
<keyword evidence="8 16" id="KW-0378">Hydrolase</keyword>
<dbReference type="EMBL" id="CP011367">
    <property type="protein sequence ID" value="AKJ94248.1"/>
    <property type="molecule type" value="Genomic_DNA"/>
</dbReference>
<keyword evidence="15 16" id="KW-0961">Cell wall biogenesis/degradation</keyword>
<accession>A0A0G3FZA1</accession>
<dbReference type="GO" id="GO:0009252">
    <property type="term" value="P:peptidoglycan biosynthetic process"/>
    <property type="evidence" value="ECO:0007669"/>
    <property type="project" value="UniProtKB-UniRule"/>
</dbReference>
<dbReference type="UniPathway" id="UPA00219"/>
<keyword evidence="5 16" id="KW-0121">Carboxypeptidase</keyword>
<dbReference type="Proteomes" id="UP000064201">
    <property type="component" value="Chromosome"/>
</dbReference>
<dbReference type="GO" id="GO:0000917">
    <property type="term" value="P:division septum assembly"/>
    <property type="evidence" value="ECO:0007669"/>
    <property type="project" value="UniProtKB-KW"/>
</dbReference>
<comment type="function">
    <text evidence="16">Catalyzes cross-linking of the peptidoglycan cell wall at the division septum.</text>
</comment>
<dbReference type="RefSeq" id="WP_047250702.1">
    <property type="nucleotide sequence ID" value="NZ_CP011367.1"/>
</dbReference>
<comment type="similarity">
    <text evidence="16">Belongs to the transpeptidase family. FtsI subfamily.</text>
</comment>
<dbReference type="Gene3D" id="3.90.1310.10">
    <property type="entry name" value="Penicillin-binding protein 2a (Domain 2)"/>
    <property type="match status" value="1"/>
</dbReference>
<evidence type="ECO:0000256" key="13">
    <source>
        <dbReference type="ARBA" id="ARBA00023210"/>
    </source>
</evidence>
<reference evidence="19 20" key="1">
    <citation type="submission" date="2015-04" db="EMBL/GenBank/DDBJ databases">
        <title>Complete Sequence for the Genome of the Thioalkalivibrio versutus D301.</title>
        <authorList>
            <person name="Mu T."/>
            <person name="Zhou J."/>
            <person name="Xu X."/>
        </authorList>
    </citation>
    <scope>NUCLEOTIDE SEQUENCE [LARGE SCALE GENOMIC DNA]</scope>
    <source>
        <strain evidence="19 20">D301</strain>
    </source>
</reference>
<evidence type="ECO:0000256" key="14">
    <source>
        <dbReference type="ARBA" id="ARBA00023306"/>
    </source>
</evidence>
<dbReference type="Gene3D" id="3.30.450.330">
    <property type="match status" value="1"/>
</dbReference>
<dbReference type="GO" id="GO:0009002">
    <property type="term" value="F:serine-type D-Ala-D-Ala carboxypeptidase activity"/>
    <property type="evidence" value="ECO:0007669"/>
    <property type="project" value="UniProtKB-UniRule"/>
</dbReference>
<proteinExistence type="inferred from homology"/>
<evidence type="ECO:0000256" key="5">
    <source>
        <dbReference type="ARBA" id="ARBA00022645"/>
    </source>
</evidence>
<gene>
    <name evidence="16" type="primary">ftsI</name>
    <name evidence="19" type="ORF">TVD_02150</name>
</gene>
<dbReference type="InterPro" id="IPR037532">
    <property type="entry name" value="FtsI_transpept"/>
</dbReference>
<dbReference type="GO" id="GO:0043093">
    <property type="term" value="P:FtsZ-dependent cytokinesis"/>
    <property type="evidence" value="ECO:0007669"/>
    <property type="project" value="UniProtKB-UniRule"/>
</dbReference>
<dbReference type="InterPro" id="IPR001460">
    <property type="entry name" value="PCN-bd_Tpept"/>
</dbReference>
<evidence type="ECO:0000256" key="12">
    <source>
        <dbReference type="ARBA" id="ARBA00023136"/>
    </source>
</evidence>
<evidence type="ECO:0000256" key="15">
    <source>
        <dbReference type="ARBA" id="ARBA00023316"/>
    </source>
</evidence>
<dbReference type="SUPFAM" id="SSF56519">
    <property type="entry name" value="Penicillin binding protein dimerisation domain"/>
    <property type="match status" value="1"/>
</dbReference>
<evidence type="ECO:0000256" key="9">
    <source>
        <dbReference type="ARBA" id="ARBA00022960"/>
    </source>
</evidence>
<dbReference type="AlphaFoldDB" id="A0A0G3FZA1"/>
<evidence type="ECO:0000256" key="3">
    <source>
        <dbReference type="ARBA" id="ARBA00022519"/>
    </source>
</evidence>
<keyword evidence="3 16" id="KW-0997">Cell inner membrane</keyword>
<keyword evidence="7 16" id="KW-0812">Transmembrane</keyword>
<dbReference type="HAMAP" id="MF_02080">
    <property type="entry name" value="FtsI_transpept"/>
    <property type="match status" value="1"/>
</dbReference>
<evidence type="ECO:0000256" key="11">
    <source>
        <dbReference type="ARBA" id="ARBA00022989"/>
    </source>
</evidence>
<evidence type="ECO:0000256" key="7">
    <source>
        <dbReference type="ARBA" id="ARBA00022692"/>
    </source>
</evidence>
<dbReference type="PANTHER" id="PTHR30627">
    <property type="entry name" value="PEPTIDOGLYCAN D,D-TRANSPEPTIDASE"/>
    <property type="match status" value="1"/>
</dbReference>
<evidence type="ECO:0000259" key="17">
    <source>
        <dbReference type="Pfam" id="PF00905"/>
    </source>
</evidence>
<keyword evidence="9 16" id="KW-0133">Cell shape</keyword>
<dbReference type="SUPFAM" id="SSF56601">
    <property type="entry name" value="beta-lactamase/transpeptidase-like"/>
    <property type="match status" value="1"/>
</dbReference>
<dbReference type="InterPro" id="IPR005311">
    <property type="entry name" value="PBP_dimer"/>
</dbReference>
<evidence type="ECO:0000313" key="20">
    <source>
        <dbReference type="Proteomes" id="UP000064201"/>
    </source>
</evidence>